<dbReference type="Proteomes" id="UP001627154">
    <property type="component" value="Unassembled WGS sequence"/>
</dbReference>
<evidence type="ECO:0000313" key="6">
    <source>
        <dbReference type="EMBL" id="KAL3389026.1"/>
    </source>
</evidence>
<keyword evidence="7" id="KW-1185">Reference proteome</keyword>
<feature type="domain" description="MYND-type" evidence="5">
    <location>
        <begin position="18"/>
        <end position="58"/>
    </location>
</feature>
<dbReference type="PANTHER" id="PTHR28069">
    <property type="entry name" value="GH20023P"/>
    <property type="match status" value="1"/>
</dbReference>
<evidence type="ECO:0000256" key="1">
    <source>
        <dbReference type="ARBA" id="ARBA00022723"/>
    </source>
</evidence>
<dbReference type="PROSITE" id="PS50865">
    <property type="entry name" value="ZF_MYND_2"/>
    <property type="match status" value="1"/>
</dbReference>
<gene>
    <name evidence="6" type="ORF">TKK_015969</name>
</gene>
<accession>A0ABD2W883</accession>
<keyword evidence="2 4" id="KW-0863">Zinc-finger</keyword>
<evidence type="ECO:0000256" key="2">
    <source>
        <dbReference type="ARBA" id="ARBA00022771"/>
    </source>
</evidence>
<comment type="caution">
    <text evidence="6">The sequence shown here is derived from an EMBL/GenBank/DDBJ whole genome shotgun (WGS) entry which is preliminary data.</text>
</comment>
<evidence type="ECO:0000256" key="4">
    <source>
        <dbReference type="PROSITE-ProRule" id="PRU00134"/>
    </source>
</evidence>
<dbReference type="InterPro" id="IPR002893">
    <property type="entry name" value="Znf_MYND"/>
</dbReference>
<dbReference type="GO" id="GO:0008270">
    <property type="term" value="F:zinc ion binding"/>
    <property type="evidence" value="ECO:0007669"/>
    <property type="project" value="UniProtKB-KW"/>
</dbReference>
<keyword evidence="1" id="KW-0479">Metal-binding</keyword>
<dbReference type="SUPFAM" id="SSF144232">
    <property type="entry name" value="HIT/MYND zinc finger-like"/>
    <property type="match status" value="1"/>
</dbReference>
<protein>
    <recommendedName>
        <fullName evidence="5">MYND-type domain-containing protein</fullName>
    </recommendedName>
</protein>
<keyword evidence="3" id="KW-0862">Zinc</keyword>
<dbReference type="Pfam" id="PF20179">
    <property type="entry name" value="MSS51_C"/>
    <property type="match status" value="1"/>
</dbReference>
<dbReference type="PANTHER" id="PTHR28069:SF2">
    <property type="entry name" value="GH20023P"/>
    <property type="match status" value="1"/>
</dbReference>
<dbReference type="Pfam" id="PF01753">
    <property type="entry name" value="zf-MYND"/>
    <property type="match status" value="1"/>
</dbReference>
<dbReference type="PROSITE" id="PS01360">
    <property type="entry name" value="ZF_MYND_1"/>
    <property type="match status" value="1"/>
</dbReference>
<sequence>MCEESVELHNLFFYANACHVCKSSGNETQLKKCSNCKMISYCSKEHQKQHWLQHKNLCRVLAELMDETDKSNPLEGHKDCGSQDWVKAKMNLMLVASMKLNRKLLPYEEEMFKFPKACYVCHETDVKLLEDCPSCPCASFCHEHRKDPHHSADCDNLNLCYEVDIASTVFMREVPRNSVPYHTEMAYLPASIKHFIDLYCNEDKSLCISSNITTAHTSEYLTRPLTLLHAMEKLDHTVESILTVHVIGANMLEYDGVEIWETLLHWLPSLTILNIILIGPELDSNIEKVQCNICDCCIEKGMKLYLETHGLLYKEYVFSDQYSKPNIIVGYNIGIHECENINSPADLWSPSIQIIPEQRCPFVLTSYTMDEALKEHNRMCDIFKRKITPLSCERNKFSSLRPHRDYETEGVYYQNQYVIIYRDFK</sequence>
<evidence type="ECO:0000259" key="5">
    <source>
        <dbReference type="PROSITE" id="PS50865"/>
    </source>
</evidence>
<dbReference type="AlphaFoldDB" id="A0ABD2W883"/>
<name>A0ABD2W883_9HYME</name>
<proteinExistence type="predicted"/>
<evidence type="ECO:0000256" key="3">
    <source>
        <dbReference type="ARBA" id="ARBA00022833"/>
    </source>
</evidence>
<dbReference type="EMBL" id="JBJJXI010000124">
    <property type="protein sequence ID" value="KAL3389026.1"/>
    <property type="molecule type" value="Genomic_DNA"/>
</dbReference>
<dbReference type="InterPro" id="IPR046824">
    <property type="entry name" value="Mss51-like_C"/>
</dbReference>
<organism evidence="6 7">
    <name type="scientific">Trichogramma kaykai</name>
    <dbReference type="NCBI Taxonomy" id="54128"/>
    <lineage>
        <taxon>Eukaryota</taxon>
        <taxon>Metazoa</taxon>
        <taxon>Ecdysozoa</taxon>
        <taxon>Arthropoda</taxon>
        <taxon>Hexapoda</taxon>
        <taxon>Insecta</taxon>
        <taxon>Pterygota</taxon>
        <taxon>Neoptera</taxon>
        <taxon>Endopterygota</taxon>
        <taxon>Hymenoptera</taxon>
        <taxon>Apocrita</taxon>
        <taxon>Proctotrupomorpha</taxon>
        <taxon>Chalcidoidea</taxon>
        <taxon>Trichogrammatidae</taxon>
        <taxon>Trichogramma</taxon>
    </lineage>
</organism>
<reference evidence="6 7" key="1">
    <citation type="journal article" date="2024" name="bioRxiv">
        <title>A reference genome for Trichogramma kaykai: A tiny desert-dwelling parasitoid wasp with competing sex-ratio distorters.</title>
        <authorList>
            <person name="Culotta J."/>
            <person name="Lindsey A.R."/>
        </authorList>
    </citation>
    <scope>NUCLEOTIDE SEQUENCE [LARGE SCALE GENOMIC DNA]</scope>
    <source>
        <strain evidence="6 7">KSX58</strain>
    </source>
</reference>
<evidence type="ECO:0000313" key="7">
    <source>
        <dbReference type="Proteomes" id="UP001627154"/>
    </source>
</evidence>
<dbReference type="Gene3D" id="6.10.140.2220">
    <property type="match status" value="1"/>
</dbReference>